<evidence type="ECO:0000256" key="1">
    <source>
        <dbReference type="ARBA" id="ARBA00006100"/>
    </source>
</evidence>
<dbReference type="CDD" id="cd01335">
    <property type="entry name" value="Radical_SAM"/>
    <property type="match status" value="1"/>
</dbReference>
<evidence type="ECO:0000256" key="2">
    <source>
        <dbReference type="ARBA" id="ARBA00017228"/>
    </source>
</evidence>
<keyword evidence="12" id="KW-1185">Reference proteome</keyword>
<dbReference type="SUPFAM" id="SSF102114">
    <property type="entry name" value="Radical SAM enzymes"/>
    <property type="match status" value="1"/>
</dbReference>
<dbReference type="GO" id="GO:0004109">
    <property type="term" value="F:coproporphyrinogen oxidase activity"/>
    <property type="evidence" value="ECO:0007669"/>
    <property type="project" value="InterPro"/>
</dbReference>
<keyword evidence="5 9" id="KW-0479">Metal-binding</keyword>
<dbReference type="AlphaFoldDB" id="A0A212QMX8"/>
<comment type="subcellular location">
    <subcellularLocation>
        <location evidence="9">Cytoplasm</location>
    </subcellularLocation>
</comment>
<evidence type="ECO:0000256" key="7">
    <source>
        <dbReference type="ARBA" id="ARBA00023014"/>
    </source>
</evidence>
<dbReference type="SFLD" id="SFLDF00288">
    <property type="entry name" value="HemN-like__clustered_with_nucl"/>
    <property type="match status" value="1"/>
</dbReference>
<keyword evidence="3 9" id="KW-0349">Heme</keyword>
<dbReference type="InterPro" id="IPR034505">
    <property type="entry name" value="Coproporphyrinogen-III_oxidase"/>
</dbReference>
<dbReference type="PANTHER" id="PTHR13932:SF5">
    <property type="entry name" value="RADICAL S-ADENOSYL METHIONINE DOMAIN-CONTAINING PROTEIN 1, MITOCHONDRIAL"/>
    <property type="match status" value="1"/>
</dbReference>
<dbReference type="InterPro" id="IPR010723">
    <property type="entry name" value="HemN_C"/>
</dbReference>
<proteinExistence type="inferred from homology"/>
<comment type="function">
    <text evidence="9">Probably acts as a heme chaperone, transferring heme to an unknown acceptor. Binds one molecule of heme per monomer, possibly covalently. Binds 1 [4Fe-4S] cluster. The cluster is coordinated with 3 cysteines and an exchangeable S-adenosyl-L-methionine.</text>
</comment>
<evidence type="ECO:0000256" key="9">
    <source>
        <dbReference type="RuleBase" id="RU364116"/>
    </source>
</evidence>
<dbReference type="GO" id="GO:0051539">
    <property type="term" value="F:4 iron, 4 sulfur cluster binding"/>
    <property type="evidence" value="ECO:0007669"/>
    <property type="project" value="UniProtKB-UniRule"/>
</dbReference>
<dbReference type="SFLD" id="SFLDS00029">
    <property type="entry name" value="Radical_SAM"/>
    <property type="match status" value="1"/>
</dbReference>
<protein>
    <recommendedName>
        <fullName evidence="2 9">Heme chaperone HemW</fullName>
    </recommendedName>
</protein>
<keyword evidence="6 9" id="KW-0408">Iron</keyword>
<keyword evidence="4 9" id="KW-0949">S-adenosyl-L-methionine</keyword>
<evidence type="ECO:0000256" key="6">
    <source>
        <dbReference type="ARBA" id="ARBA00023004"/>
    </source>
</evidence>
<dbReference type="GO" id="GO:0046872">
    <property type="term" value="F:metal ion binding"/>
    <property type="evidence" value="ECO:0007669"/>
    <property type="project" value="UniProtKB-UniRule"/>
</dbReference>
<evidence type="ECO:0000313" key="12">
    <source>
        <dbReference type="Proteomes" id="UP000197025"/>
    </source>
</evidence>
<dbReference type="InParanoid" id="A0A212QMX8"/>
<dbReference type="SMART" id="SM00729">
    <property type="entry name" value="Elp3"/>
    <property type="match status" value="1"/>
</dbReference>
<dbReference type="SFLD" id="SFLDF00562">
    <property type="entry name" value="HemN-like__clustered_with_heat"/>
    <property type="match status" value="1"/>
</dbReference>
<dbReference type="InterPro" id="IPR007197">
    <property type="entry name" value="rSAM"/>
</dbReference>
<keyword evidence="7 9" id="KW-0411">Iron-sulfur</keyword>
<evidence type="ECO:0000256" key="5">
    <source>
        <dbReference type="ARBA" id="ARBA00022723"/>
    </source>
</evidence>
<dbReference type="SFLD" id="SFLDG01065">
    <property type="entry name" value="anaerobic_coproporphyrinogen-I"/>
    <property type="match status" value="1"/>
</dbReference>
<dbReference type="GO" id="GO:0006779">
    <property type="term" value="P:porphyrin-containing compound biosynthetic process"/>
    <property type="evidence" value="ECO:0007669"/>
    <property type="project" value="InterPro"/>
</dbReference>
<evidence type="ECO:0000256" key="8">
    <source>
        <dbReference type="ARBA" id="ARBA00023186"/>
    </source>
</evidence>
<keyword evidence="9" id="KW-0963">Cytoplasm</keyword>
<dbReference type="Pfam" id="PF06969">
    <property type="entry name" value="HemN_C"/>
    <property type="match status" value="1"/>
</dbReference>
<dbReference type="EMBL" id="FYEK01000012">
    <property type="protein sequence ID" value="SNB60717.1"/>
    <property type="molecule type" value="Genomic_DNA"/>
</dbReference>
<evidence type="ECO:0000256" key="4">
    <source>
        <dbReference type="ARBA" id="ARBA00022691"/>
    </source>
</evidence>
<accession>A0A212QMX8</accession>
<dbReference type="InterPro" id="IPR004559">
    <property type="entry name" value="HemW-like"/>
</dbReference>
<dbReference type="GO" id="GO:0005737">
    <property type="term" value="C:cytoplasm"/>
    <property type="evidence" value="ECO:0007669"/>
    <property type="project" value="UniProtKB-SubCell"/>
</dbReference>
<dbReference type="NCBIfam" id="TIGR00539">
    <property type="entry name" value="hemN_rel"/>
    <property type="match status" value="1"/>
</dbReference>
<dbReference type="Gene3D" id="3.20.20.70">
    <property type="entry name" value="Aldolase class I"/>
    <property type="match status" value="1"/>
</dbReference>
<dbReference type="InterPro" id="IPR006638">
    <property type="entry name" value="Elp3/MiaA/NifB-like_rSAM"/>
</dbReference>
<dbReference type="PROSITE" id="PS51918">
    <property type="entry name" value="RADICAL_SAM"/>
    <property type="match status" value="1"/>
</dbReference>
<organism evidence="11 12">
    <name type="scientific">Thermoflexus hugenholtzii JAD2</name>
    <dbReference type="NCBI Taxonomy" id="877466"/>
    <lineage>
        <taxon>Bacteria</taxon>
        <taxon>Bacillati</taxon>
        <taxon>Chloroflexota</taxon>
        <taxon>Thermoflexia</taxon>
        <taxon>Thermoflexales</taxon>
        <taxon>Thermoflexaceae</taxon>
        <taxon>Thermoflexus</taxon>
    </lineage>
</organism>
<gene>
    <name evidence="11" type="ORF">SAMN02746019_00025860</name>
</gene>
<keyword evidence="8 9" id="KW-0143">Chaperone</keyword>
<dbReference type="Pfam" id="PF04055">
    <property type="entry name" value="Radical_SAM"/>
    <property type="match status" value="1"/>
</dbReference>
<dbReference type="SFLD" id="SFLDG01082">
    <property type="entry name" value="B12-binding_domain_containing"/>
    <property type="match status" value="1"/>
</dbReference>
<keyword evidence="9" id="KW-0004">4Fe-4S</keyword>
<sequence>MKAFPPSPWPALPAGPEEALAVYVHIPFCRWRCSYCDFNVYAGMSRWFAPYVAALEQEIRWFGRVAGRPRACTIYIGGGTPSLLPLPLLERLFEALREAFEIPPGIEITMEANPSGLSVAYLEGVRALGVNRLSFGVQSAHPEELHLLRRDHTFHEAHDHFAMARAVGFANLNVDLIYGLPGQTLGRWQETLEAVLAWSPEHLSAYALIVEERTALHRWIREGRIPAPDPDLAAEMYEWTRERLARAGYRHYELSNWARPGYESQHNTVYWRYEPYIGFGAGAWSFLRDRRWMNARHPKDYIGRIERGESPVAEEEILPLPVQMAEMVILGLRRVEEGVEEACFRARFGQGLMERYGAVIAELEDLGLVRWDGVRLRLTPRGQLLGNQVFWRFL</sequence>
<reference evidence="12" key="1">
    <citation type="submission" date="2017-06" db="EMBL/GenBank/DDBJ databases">
        <authorList>
            <person name="Varghese N."/>
            <person name="Submissions S."/>
        </authorList>
    </citation>
    <scope>NUCLEOTIDE SEQUENCE [LARGE SCALE GENOMIC DNA]</scope>
    <source>
        <strain evidence="12">JAD2</strain>
    </source>
</reference>
<dbReference type="InterPro" id="IPR013785">
    <property type="entry name" value="Aldolase_TIM"/>
</dbReference>
<dbReference type="FunCoup" id="A0A212QMX8">
    <property type="interactions" value="385"/>
</dbReference>
<evidence type="ECO:0000256" key="3">
    <source>
        <dbReference type="ARBA" id="ARBA00022617"/>
    </source>
</evidence>
<dbReference type="InterPro" id="IPR058240">
    <property type="entry name" value="rSAM_sf"/>
</dbReference>
<comment type="similarity">
    <text evidence="1">Belongs to the anaerobic coproporphyrinogen-III oxidase family. HemW subfamily.</text>
</comment>
<evidence type="ECO:0000313" key="11">
    <source>
        <dbReference type="EMBL" id="SNB60717.1"/>
    </source>
</evidence>
<evidence type="ECO:0000259" key="10">
    <source>
        <dbReference type="PROSITE" id="PS51918"/>
    </source>
</evidence>
<dbReference type="RefSeq" id="WP_088570396.1">
    <property type="nucleotide sequence ID" value="NZ_FYEK01000012.1"/>
</dbReference>
<dbReference type="PANTHER" id="PTHR13932">
    <property type="entry name" value="COPROPORPHYRINIGEN III OXIDASE"/>
    <property type="match status" value="1"/>
</dbReference>
<name>A0A212QMX8_9CHLR</name>
<dbReference type="OrthoDB" id="9808022at2"/>
<feature type="domain" description="Radical SAM core" evidence="10">
    <location>
        <begin position="14"/>
        <end position="250"/>
    </location>
</feature>
<dbReference type="Proteomes" id="UP000197025">
    <property type="component" value="Unassembled WGS sequence"/>
</dbReference>